<accession>A0A6I9W5D2</accession>
<dbReference type="InterPro" id="IPR004835">
    <property type="entry name" value="Chitin_synth"/>
</dbReference>
<evidence type="ECO:0000256" key="4">
    <source>
        <dbReference type="SAM" id="Phobius"/>
    </source>
</evidence>
<dbReference type="OrthoDB" id="370884at2759"/>
<dbReference type="PANTHER" id="PTHR22914:SF42">
    <property type="entry name" value="CHITIN SYNTHASE"/>
    <property type="match status" value="1"/>
</dbReference>
<dbReference type="GeneID" id="105425996"/>
<proteinExistence type="predicted"/>
<evidence type="ECO:0000256" key="3">
    <source>
        <dbReference type="ARBA" id="ARBA00023136"/>
    </source>
</evidence>
<keyword evidence="4" id="KW-1133">Transmembrane helix</keyword>
<sequence length="100" mass="11151">MYAIVMAAVIIAFAINVVTDTVISPSVWFLFLVMGEFVIAGFLHPYEIGCLLHSLIYYLAVPSMFVLLIIYSLCNLNSISWGTRESKTEKNVCVVINLTD</sequence>
<reference evidence="6" key="1">
    <citation type="submission" date="2025-08" db="UniProtKB">
        <authorList>
            <consortium name="RefSeq"/>
        </authorList>
    </citation>
    <scope>IDENTIFICATION</scope>
</reference>
<dbReference type="GO" id="GO:0016020">
    <property type="term" value="C:membrane"/>
    <property type="evidence" value="ECO:0007669"/>
    <property type="project" value="UniProtKB-SubCell"/>
</dbReference>
<dbReference type="GO" id="GO:0071944">
    <property type="term" value="C:cell periphery"/>
    <property type="evidence" value="ECO:0007669"/>
    <property type="project" value="TreeGrafter"/>
</dbReference>
<evidence type="ECO:0000313" key="5">
    <source>
        <dbReference type="Proteomes" id="UP000504615"/>
    </source>
</evidence>
<comment type="subcellular location">
    <subcellularLocation>
        <location evidence="1">Membrane</location>
        <topology evidence="1">Multi-pass membrane protein</topology>
    </subcellularLocation>
</comment>
<feature type="transmembrane region" description="Helical" evidence="4">
    <location>
        <begin position="24"/>
        <end position="43"/>
    </location>
</feature>
<dbReference type="Proteomes" id="UP000504615">
    <property type="component" value="Unplaced"/>
</dbReference>
<dbReference type="KEGG" id="pbar:105425996"/>
<protein>
    <submittedName>
        <fullName evidence="6">Chitin synthase-like</fullName>
    </submittedName>
</protein>
<dbReference type="AlphaFoldDB" id="A0A6I9W5D2"/>
<keyword evidence="5" id="KW-1185">Reference proteome</keyword>
<evidence type="ECO:0000256" key="2">
    <source>
        <dbReference type="ARBA" id="ARBA00022692"/>
    </source>
</evidence>
<name>A0A6I9W5D2_9HYME</name>
<keyword evidence="3 4" id="KW-0472">Membrane</keyword>
<dbReference type="PANTHER" id="PTHR22914">
    <property type="entry name" value="CHITIN SYNTHASE"/>
    <property type="match status" value="1"/>
</dbReference>
<organism evidence="5 6">
    <name type="scientific">Pogonomyrmex barbatus</name>
    <name type="common">red harvester ant</name>
    <dbReference type="NCBI Taxonomy" id="144034"/>
    <lineage>
        <taxon>Eukaryota</taxon>
        <taxon>Metazoa</taxon>
        <taxon>Ecdysozoa</taxon>
        <taxon>Arthropoda</taxon>
        <taxon>Hexapoda</taxon>
        <taxon>Insecta</taxon>
        <taxon>Pterygota</taxon>
        <taxon>Neoptera</taxon>
        <taxon>Endopterygota</taxon>
        <taxon>Hymenoptera</taxon>
        <taxon>Apocrita</taxon>
        <taxon>Aculeata</taxon>
        <taxon>Formicoidea</taxon>
        <taxon>Formicidae</taxon>
        <taxon>Myrmicinae</taxon>
        <taxon>Pogonomyrmex</taxon>
    </lineage>
</organism>
<feature type="transmembrane region" description="Helical" evidence="4">
    <location>
        <begin position="55"/>
        <end position="73"/>
    </location>
</feature>
<dbReference type="RefSeq" id="XP_011635346.1">
    <property type="nucleotide sequence ID" value="XM_011637044.1"/>
</dbReference>
<keyword evidence="2 4" id="KW-0812">Transmembrane</keyword>
<gene>
    <name evidence="6" type="primary">LOC105425996</name>
</gene>
<evidence type="ECO:0000256" key="1">
    <source>
        <dbReference type="ARBA" id="ARBA00004141"/>
    </source>
</evidence>
<dbReference type="GO" id="GO:0006031">
    <property type="term" value="P:chitin biosynthetic process"/>
    <property type="evidence" value="ECO:0007669"/>
    <property type="project" value="TreeGrafter"/>
</dbReference>
<dbReference type="GO" id="GO:0004100">
    <property type="term" value="F:chitin synthase activity"/>
    <property type="evidence" value="ECO:0007669"/>
    <property type="project" value="InterPro"/>
</dbReference>
<evidence type="ECO:0000313" key="6">
    <source>
        <dbReference type="RefSeq" id="XP_011635346.1"/>
    </source>
</evidence>